<comment type="caution">
    <text evidence="12">Lacks conserved residue(s) required for the propagation of feature annotation.</text>
</comment>
<accession>A0A1R1I448</accession>
<gene>
    <name evidence="12" type="primary">fbp</name>
    <name evidence="16" type="ORF">BJN45_08700</name>
</gene>
<dbReference type="FunFam" id="3.30.540.10:FF:000002">
    <property type="entry name" value="Fructose-1,6-bisphosphatase class 1"/>
    <property type="match status" value="1"/>
</dbReference>
<dbReference type="InterPro" id="IPR000146">
    <property type="entry name" value="FBPase_class-1"/>
</dbReference>
<evidence type="ECO:0000313" key="17">
    <source>
        <dbReference type="Proteomes" id="UP000187526"/>
    </source>
</evidence>
<comment type="catalytic activity">
    <reaction evidence="1 12">
        <text>beta-D-fructose 1,6-bisphosphate + H2O = beta-D-fructose 6-phosphate + phosphate</text>
        <dbReference type="Rhea" id="RHEA:11064"/>
        <dbReference type="ChEBI" id="CHEBI:15377"/>
        <dbReference type="ChEBI" id="CHEBI:32966"/>
        <dbReference type="ChEBI" id="CHEBI:43474"/>
        <dbReference type="ChEBI" id="CHEBI:57634"/>
        <dbReference type="EC" id="3.1.3.11"/>
    </reaction>
</comment>
<feature type="binding site" evidence="12">
    <location>
        <position position="112"/>
    </location>
    <ligand>
        <name>Mg(2+)</name>
        <dbReference type="ChEBI" id="CHEBI:18420"/>
        <label>2</label>
    </ligand>
</feature>
<reference evidence="16 17" key="1">
    <citation type="submission" date="2016-10" db="EMBL/GenBank/DDBJ databases">
        <title>Alkaliphiles isolated from bioreactors.</title>
        <authorList>
            <person name="Salah Z."/>
            <person name="Rout S.P."/>
            <person name="Humphreys P.N."/>
        </authorList>
    </citation>
    <scope>NUCLEOTIDE SEQUENCE [LARGE SCALE GENOMIC DNA]</scope>
    <source>
        <strain evidence="16 17">ZS02</strain>
    </source>
</reference>
<evidence type="ECO:0000259" key="15">
    <source>
        <dbReference type="Pfam" id="PF18913"/>
    </source>
</evidence>
<dbReference type="GO" id="GO:0006002">
    <property type="term" value="P:fructose 6-phosphate metabolic process"/>
    <property type="evidence" value="ECO:0007669"/>
    <property type="project" value="TreeGrafter"/>
</dbReference>
<dbReference type="GO" id="GO:0000287">
    <property type="term" value="F:magnesium ion binding"/>
    <property type="evidence" value="ECO:0007669"/>
    <property type="project" value="UniProtKB-UniRule"/>
</dbReference>
<evidence type="ECO:0000256" key="5">
    <source>
        <dbReference type="ARBA" id="ARBA00022490"/>
    </source>
</evidence>
<comment type="cofactor">
    <cofactor evidence="12">
        <name>Mg(2+)</name>
        <dbReference type="ChEBI" id="CHEBI:18420"/>
    </cofactor>
    <text evidence="12">Binds 2 magnesium ions per subunit.</text>
</comment>
<dbReference type="CDD" id="cd00354">
    <property type="entry name" value="FBPase"/>
    <property type="match status" value="1"/>
</dbReference>
<evidence type="ECO:0000259" key="14">
    <source>
        <dbReference type="Pfam" id="PF00316"/>
    </source>
</evidence>
<evidence type="ECO:0000256" key="8">
    <source>
        <dbReference type="ARBA" id="ARBA00022842"/>
    </source>
</evidence>
<feature type="domain" description="Fructose-1-6-bisphosphatase class 1 C-terminal" evidence="15">
    <location>
        <begin position="196"/>
        <end position="329"/>
    </location>
</feature>
<feature type="binding site" evidence="12">
    <location>
        <position position="112"/>
    </location>
    <ligand>
        <name>Mg(2+)</name>
        <dbReference type="ChEBI" id="CHEBI:18420"/>
        <label>1</label>
    </ligand>
</feature>
<dbReference type="GO" id="GO:0006000">
    <property type="term" value="P:fructose metabolic process"/>
    <property type="evidence" value="ECO:0007669"/>
    <property type="project" value="TreeGrafter"/>
</dbReference>
<evidence type="ECO:0000256" key="13">
    <source>
        <dbReference type="RuleBase" id="RU000508"/>
    </source>
</evidence>
<dbReference type="Gene3D" id="3.40.190.80">
    <property type="match status" value="1"/>
</dbReference>
<dbReference type="GO" id="GO:0005986">
    <property type="term" value="P:sucrose biosynthetic process"/>
    <property type="evidence" value="ECO:0007669"/>
    <property type="project" value="TreeGrafter"/>
</dbReference>
<dbReference type="InterPro" id="IPR028343">
    <property type="entry name" value="FBPtase"/>
</dbReference>
<dbReference type="NCBIfam" id="NF006778">
    <property type="entry name" value="PRK09293.1-1"/>
    <property type="match status" value="1"/>
</dbReference>
<dbReference type="InterPro" id="IPR020548">
    <property type="entry name" value="Fructose_bisphosphatase_AS"/>
</dbReference>
<dbReference type="PANTHER" id="PTHR11556:SF35">
    <property type="entry name" value="SEDOHEPTULOSE-1,7-BISPHOSPHATASE, CHLOROPLASTIC"/>
    <property type="match status" value="1"/>
</dbReference>
<evidence type="ECO:0000256" key="9">
    <source>
        <dbReference type="ARBA" id="ARBA00023277"/>
    </source>
</evidence>
<dbReference type="InterPro" id="IPR044015">
    <property type="entry name" value="FBPase_C_dom"/>
</dbReference>
<dbReference type="GO" id="GO:0005829">
    <property type="term" value="C:cytosol"/>
    <property type="evidence" value="ECO:0007669"/>
    <property type="project" value="TreeGrafter"/>
</dbReference>
<feature type="binding site" evidence="12">
    <location>
        <position position="115"/>
    </location>
    <ligand>
        <name>Mg(2+)</name>
        <dbReference type="ChEBI" id="CHEBI:18420"/>
        <label>2</label>
    </ligand>
</feature>
<evidence type="ECO:0000256" key="3">
    <source>
        <dbReference type="ARBA" id="ARBA00010941"/>
    </source>
</evidence>
<dbReference type="PANTHER" id="PTHR11556">
    <property type="entry name" value="FRUCTOSE-1,6-BISPHOSPHATASE-RELATED"/>
    <property type="match status" value="1"/>
</dbReference>
<dbReference type="OrthoDB" id="9806756at2"/>
<dbReference type="GO" id="GO:0042132">
    <property type="term" value="F:fructose 1,6-bisphosphate 1-phosphatase activity"/>
    <property type="evidence" value="ECO:0007669"/>
    <property type="project" value="UniProtKB-UniRule"/>
</dbReference>
<keyword evidence="5 12" id="KW-0963">Cytoplasm</keyword>
<name>A0A1R1I448_9RHOO</name>
<feature type="binding site" evidence="12">
    <location>
        <position position="278"/>
    </location>
    <ligand>
        <name>Mg(2+)</name>
        <dbReference type="ChEBI" id="CHEBI:18420"/>
        <label>2</label>
    </ligand>
</feature>
<keyword evidence="9 12" id="KW-0119">Carbohydrate metabolism</keyword>
<keyword evidence="8 12" id="KW-0460">Magnesium</keyword>
<keyword evidence="17" id="KW-1185">Reference proteome</keyword>
<dbReference type="HAMAP" id="MF_01855">
    <property type="entry name" value="FBPase_class1"/>
    <property type="match status" value="1"/>
</dbReference>
<comment type="caution">
    <text evidence="16">The sequence shown here is derived from an EMBL/GenBank/DDBJ whole genome shotgun (WGS) entry which is preliminary data.</text>
</comment>
<dbReference type="PROSITE" id="PS00124">
    <property type="entry name" value="FBPASE"/>
    <property type="match status" value="1"/>
</dbReference>
<evidence type="ECO:0000256" key="7">
    <source>
        <dbReference type="ARBA" id="ARBA00022801"/>
    </source>
</evidence>
<feature type="binding site" evidence="12">
    <location>
        <position position="114"/>
    </location>
    <ligand>
        <name>Mg(2+)</name>
        <dbReference type="ChEBI" id="CHEBI:18420"/>
        <label>1</label>
    </ligand>
</feature>
<dbReference type="RefSeq" id="WP_076094259.1">
    <property type="nucleotide sequence ID" value="NZ_MTHD01000003.1"/>
</dbReference>
<feature type="binding site" evidence="12">
    <location>
        <position position="206"/>
    </location>
    <ligand>
        <name>substrate</name>
    </ligand>
</feature>
<dbReference type="NCBIfam" id="NF006780">
    <property type="entry name" value="PRK09293.1-4"/>
    <property type="match status" value="1"/>
</dbReference>
<comment type="subcellular location">
    <subcellularLocation>
        <location evidence="12">Cytoplasm</location>
    </subcellularLocation>
</comment>
<dbReference type="GO" id="GO:0030388">
    <property type="term" value="P:fructose 1,6-bisphosphate metabolic process"/>
    <property type="evidence" value="ECO:0007669"/>
    <property type="project" value="TreeGrafter"/>
</dbReference>
<dbReference type="STRING" id="418702.BJN45_08700"/>
<dbReference type="EC" id="3.1.3.11" evidence="4 12"/>
<comment type="pathway">
    <text evidence="2">Carbohydrate biosynthesis; Calvin cycle.</text>
</comment>
<feature type="domain" description="Fructose-1-6-bisphosphatase class I N-terminal" evidence="14">
    <location>
        <begin position="7"/>
        <end position="191"/>
    </location>
</feature>
<evidence type="ECO:0000313" key="16">
    <source>
        <dbReference type="EMBL" id="OMG53521.1"/>
    </source>
</evidence>
<proteinExistence type="inferred from homology"/>
<feature type="binding site" evidence="12">
    <location>
        <begin position="115"/>
        <end position="118"/>
    </location>
    <ligand>
        <name>substrate</name>
    </ligand>
</feature>
<dbReference type="FunFam" id="3.40.190.80:FF:000011">
    <property type="entry name" value="Fructose-1,6-bisphosphatase class 1"/>
    <property type="match status" value="1"/>
</dbReference>
<dbReference type="PRINTS" id="PR00115">
    <property type="entry name" value="F16BPHPHTASE"/>
</dbReference>
<dbReference type="PIRSF" id="PIRSF000904">
    <property type="entry name" value="FBPtase_SBPase"/>
    <property type="match status" value="1"/>
</dbReference>
<evidence type="ECO:0000256" key="6">
    <source>
        <dbReference type="ARBA" id="ARBA00022723"/>
    </source>
</evidence>
<evidence type="ECO:0000256" key="4">
    <source>
        <dbReference type="ARBA" id="ARBA00013093"/>
    </source>
</evidence>
<dbReference type="Pfam" id="PF00316">
    <property type="entry name" value="FBPase"/>
    <property type="match status" value="1"/>
</dbReference>
<protein>
    <recommendedName>
        <fullName evidence="10 12">Fructose-1,6-bisphosphatase class 1</fullName>
        <shortName evidence="12">FBPase class 1</shortName>
        <ecNumber evidence="4 12">3.1.3.11</ecNumber>
    </recommendedName>
    <alternativeName>
        <fullName evidence="11 12">D-fructose-1,6-bisphosphate 1-phosphohydrolase class 1</fullName>
    </alternativeName>
</protein>
<dbReference type="EMBL" id="MTHD01000003">
    <property type="protein sequence ID" value="OMG53521.1"/>
    <property type="molecule type" value="Genomic_DNA"/>
</dbReference>
<evidence type="ECO:0000256" key="2">
    <source>
        <dbReference type="ARBA" id="ARBA00005215"/>
    </source>
</evidence>
<sequence>MHIGRTTLSKFVIEQTRGAHSEMGALLIDVAAAVKTISGLVGKGALSGFSGSMDSTNVQGEVQKKLDVLTNEAILRHCEWGGQLAGMASEEMDAPYAIPAQYPRGRYLLIFDPLDGSSNSDVNVSVGTIFSILQRSTAGDAEAADFLQPGAQQIAAGYAIYGPSTMLVLTVGSGTHGFTLDRESGNFILTHADIRVPEATREFAINTSNARFWEPPVQRYVAECQAGKTGVRGEDFNMRWIASMVAEVHRILMRGGIFMYPKDSKDPSRPGRLRLLYEANPMAMLVEQAGGAASTGRGRILEVVPEALHQRVPVILGSREEVERVERYHHDHDTGVDRPYVSPLFAERSLFRD</sequence>
<feature type="binding site" evidence="12">
    <location>
        <position position="90"/>
    </location>
    <ligand>
        <name>Mg(2+)</name>
        <dbReference type="ChEBI" id="CHEBI:18420"/>
        <label>1</label>
    </ligand>
</feature>
<dbReference type="SUPFAM" id="SSF56655">
    <property type="entry name" value="Carbohydrate phosphatase"/>
    <property type="match status" value="1"/>
</dbReference>
<keyword evidence="7 12" id="KW-0378">Hydrolase</keyword>
<evidence type="ECO:0000256" key="12">
    <source>
        <dbReference type="HAMAP-Rule" id="MF_01855"/>
    </source>
</evidence>
<dbReference type="Pfam" id="PF18913">
    <property type="entry name" value="FBPase_C"/>
    <property type="match status" value="1"/>
</dbReference>
<dbReference type="Proteomes" id="UP000187526">
    <property type="component" value="Unassembled WGS sequence"/>
</dbReference>
<comment type="subunit">
    <text evidence="12">Homotetramer.</text>
</comment>
<dbReference type="InterPro" id="IPR033391">
    <property type="entry name" value="FBPase_N"/>
</dbReference>
<keyword evidence="6 12" id="KW-0479">Metal-binding</keyword>
<dbReference type="GO" id="GO:0006094">
    <property type="term" value="P:gluconeogenesis"/>
    <property type="evidence" value="ECO:0007669"/>
    <property type="project" value="UniProtKB-UniRule"/>
</dbReference>
<dbReference type="NCBIfam" id="NF006779">
    <property type="entry name" value="PRK09293.1-3"/>
    <property type="match status" value="1"/>
</dbReference>
<dbReference type="AlphaFoldDB" id="A0A1R1I448"/>
<dbReference type="Gene3D" id="3.30.540.10">
    <property type="entry name" value="Fructose-1,6-Bisphosphatase, subunit A, domain 1"/>
    <property type="match status" value="1"/>
</dbReference>
<organism evidence="16 17">
    <name type="scientific">Azonexus hydrophilus</name>
    <dbReference type="NCBI Taxonomy" id="418702"/>
    <lineage>
        <taxon>Bacteria</taxon>
        <taxon>Pseudomonadati</taxon>
        <taxon>Pseudomonadota</taxon>
        <taxon>Betaproteobacteria</taxon>
        <taxon>Rhodocyclales</taxon>
        <taxon>Azonexaceae</taxon>
        <taxon>Azonexus</taxon>
    </lineage>
</organism>
<dbReference type="PIRSF" id="PIRSF500210">
    <property type="entry name" value="FBPtase"/>
    <property type="match status" value="1"/>
</dbReference>
<evidence type="ECO:0000256" key="1">
    <source>
        <dbReference type="ARBA" id="ARBA00001273"/>
    </source>
</evidence>
<evidence type="ECO:0000256" key="11">
    <source>
        <dbReference type="ARBA" id="ARBA00081210"/>
    </source>
</evidence>
<evidence type="ECO:0000256" key="10">
    <source>
        <dbReference type="ARBA" id="ARBA00072069"/>
    </source>
</evidence>
<comment type="similarity">
    <text evidence="3 12 13">Belongs to the FBPase class 1 family.</text>
</comment>